<dbReference type="RefSeq" id="WP_338610583.1">
    <property type="nucleotide sequence ID" value="NZ_CP146275.1"/>
</dbReference>
<accession>A0ABZ2I5F9</accession>
<dbReference type="InterPro" id="IPR011006">
    <property type="entry name" value="CheY-like_superfamily"/>
</dbReference>
<dbReference type="Gene3D" id="3.40.50.2300">
    <property type="match status" value="1"/>
</dbReference>
<evidence type="ECO:0000256" key="2">
    <source>
        <dbReference type="ARBA" id="ARBA00023125"/>
    </source>
</evidence>
<feature type="modified residue" description="4-aspartylphosphate" evidence="3">
    <location>
        <position position="59"/>
    </location>
</feature>
<protein>
    <submittedName>
        <fullName evidence="6">Response regulator transcription factor</fullName>
    </submittedName>
</protein>
<evidence type="ECO:0000256" key="3">
    <source>
        <dbReference type="PROSITE-ProRule" id="PRU00169"/>
    </source>
</evidence>
<dbReference type="Pfam" id="PF00196">
    <property type="entry name" value="GerE"/>
    <property type="match status" value="1"/>
</dbReference>
<evidence type="ECO:0000256" key="1">
    <source>
        <dbReference type="ARBA" id="ARBA00022553"/>
    </source>
</evidence>
<dbReference type="SUPFAM" id="SSF46894">
    <property type="entry name" value="C-terminal effector domain of the bipartite response regulators"/>
    <property type="match status" value="1"/>
</dbReference>
<dbReference type="CDD" id="cd17535">
    <property type="entry name" value="REC_NarL-like"/>
    <property type="match status" value="1"/>
</dbReference>
<evidence type="ECO:0000313" key="6">
    <source>
        <dbReference type="EMBL" id="WWT34589.1"/>
    </source>
</evidence>
<dbReference type="SMART" id="SM00448">
    <property type="entry name" value="REC"/>
    <property type="match status" value="1"/>
</dbReference>
<feature type="domain" description="HTH luxR-type" evidence="4">
    <location>
        <begin position="149"/>
        <end position="214"/>
    </location>
</feature>
<dbReference type="InterPro" id="IPR001789">
    <property type="entry name" value="Sig_transdc_resp-reg_receiver"/>
</dbReference>
<evidence type="ECO:0000259" key="4">
    <source>
        <dbReference type="PROSITE" id="PS50043"/>
    </source>
</evidence>
<dbReference type="Pfam" id="PF00072">
    <property type="entry name" value="Response_reg"/>
    <property type="match status" value="1"/>
</dbReference>
<proteinExistence type="predicted"/>
<dbReference type="CDD" id="cd06170">
    <property type="entry name" value="LuxR_C_like"/>
    <property type="match status" value="1"/>
</dbReference>
<evidence type="ECO:0000259" key="5">
    <source>
        <dbReference type="PROSITE" id="PS50110"/>
    </source>
</evidence>
<dbReference type="InterPro" id="IPR039420">
    <property type="entry name" value="WalR-like"/>
</dbReference>
<feature type="domain" description="Response regulatory" evidence="5">
    <location>
        <begin position="8"/>
        <end position="123"/>
    </location>
</feature>
<organism evidence="6 7">
    <name type="scientific">Pelagibacterium nitratireducens</name>
    <dbReference type="NCBI Taxonomy" id="1046114"/>
    <lineage>
        <taxon>Bacteria</taxon>
        <taxon>Pseudomonadati</taxon>
        <taxon>Pseudomonadota</taxon>
        <taxon>Alphaproteobacteria</taxon>
        <taxon>Hyphomicrobiales</taxon>
        <taxon>Devosiaceae</taxon>
        <taxon>Pelagibacterium</taxon>
    </lineage>
</organism>
<dbReference type="SMART" id="SM00421">
    <property type="entry name" value="HTH_LUXR"/>
    <property type="match status" value="1"/>
</dbReference>
<dbReference type="PROSITE" id="PS50043">
    <property type="entry name" value="HTH_LUXR_2"/>
    <property type="match status" value="1"/>
</dbReference>
<name>A0ABZ2I5F9_9HYPH</name>
<dbReference type="SUPFAM" id="SSF52172">
    <property type="entry name" value="CheY-like"/>
    <property type="match status" value="1"/>
</dbReference>
<reference evidence="6 7" key="1">
    <citation type="submission" date="2024-02" db="EMBL/GenBank/DDBJ databases">
        <title>Complete genome sequence of Pelagibacterium nitratireducens ZH15.</title>
        <authorList>
            <person name="Zhao L.H."/>
        </authorList>
    </citation>
    <scope>NUCLEOTIDE SEQUENCE [LARGE SCALE GENOMIC DNA]</scope>
    <source>
        <strain evidence="6 7">ZH15</strain>
    </source>
</reference>
<keyword evidence="2" id="KW-0238">DNA-binding</keyword>
<keyword evidence="1 3" id="KW-0597">Phosphoprotein</keyword>
<keyword evidence="7" id="KW-1185">Reference proteome</keyword>
<dbReference type="InterPro" id="IPR000792">
    <property type="entry name" value="Tscrpt_reg_LuxR_C"/>
</dbReference>
<evidence type="ECO:0000313" key="7">
    <source>
        <dbReference type="Proteomes" id="UP001369958"/>
    </source>
</evidence>
<dbReference type="PRINTS" id="PR00038">
    <property type="entry name" value="HTHLUXR"/>
</dbReference>
<dbReference type="InterPro" id="IPR058245">
    <property type="entry name" value="NreC/VraR/RcsB-like_REC"/>
</dbReference>
<dbReference type="EMBL" id="CP146275">
    <property type="protein sequence ID" value="WWT34589.1"/>
    <property type="molecule type" value="Genomic_DNA"/>
</dbReference>
<dbReference type="PANTHER" id="PTHR43214">
    <property type="entry name" value="TWO-COMPONENT RESPONSE REGULATOR"/>
    <property type="match status" value="1"/>
</dbReference>
<dbReference type="PROSITE" id="PS50110">
    <property type="entry name" value="RESPONSE_REGULATORY"/>
    <property type="match status" value="1"/>
</dbReference>
<sequence>MIDDEKVSIAFVDDHPILLEGMKALFQNKGQFNVVASGSSANDARNIVEMHHPQILFMDLSMPGDVFSAMTEIVRKSDFTKIVVFTAFSSVDSAMRALEAGATGFVLKGATFGELFEAVSSVLRGEMYITKLYASQVLSGLRNRTRQESVDRGVDLSVRERQIVAYLLQARTNREIARSLSISEKTVKRYMTNLMQKLHARNRVEVAMQAQKLAQFKPGQQAYALS</sequence>
<gene>
    <name evidence="6" type="ORF">V6617_09020</name>
</gene>
<dbReference type="InterPro" id="IPR016032">
    <property type="entry name" value="Sig_transdc_resp-reg_C-effctor"/>
</dbReference>
<dbReference type="Proteomes" id="UP001369958">
    <property type="component" value="Chromosome"/>
</dbReference>